<dbReference type="PANTHER" id="PTHR23028:SF53">
    <property type="entry name" value="ACYL_TRANSF_3 DOMAIN-CONTAINING PROTEIN"/>
    <property type="match status" value="1"/>
</dbReference>
<feature type="transmembrane region" description="Helical" evidence="1">
    <location>
        <begin position="12"/>
        <end position="29"/>
    </location>
</feature>
<feature type="transmembrane region" description="Helical" evidence="1">
    <location>
        <begin position="137"/>
        <end position="157"/>
    </location>
</feature>
<organism evidence="3 4">
    <name type="scientific">Pseudomonas fluorescens</name>
    <dbReference type="NCBI Taxonomy" id="294"/>
    <lineage>
        <taxon>Bacteria</taxon>
        <taxon>Pseudomonadati</taxon>
        <taxon>Pseudomonadota</taxon>
        <taxon>Gammaproteobacteria</taxon>
        <taxon>Pseudomonadales</taxon>
        <taxon>Pseudomonadaceae</taxon>
        <taxon>Pseudomonas</taxon>
    </lineage>
</organism>
<dbReference type="InterPro" id="IPR050879">
    <property type="entry name" value="Acyltransferase_3"/>
</dbReference>
<dbReference type="GO" id="GO:0016020">
    <property type="term" value="C:membrane"/>
    <property type="evidence" value="ECO:0007669"/>
    <property type="project" value="TreeGrafter"/>
</dbReference>
<keyword evidence="1" id="KW-1133">Transmembrane helix</keyword>
<dbReference type="Pfam" id="PF01757">
    <property type="entry name" value="Acyl_transf_3"/>
    <property type="match status" value="1"/>
</dbReference>
<evidence type="ECO:0000259" key="2">
    <source>
        <dbReference type="Pfam" id="PF01757"/>
    </source>
</evidence>
<feature type="transmembrane region" description="Helical" evidence="1">
    <location>
        <begin position="73"/>
        <end position="96"/>
    </location>
</feature>
<dbReference type="GO" id="GO:0000271">
    <property type="term" value="P:polysaccharide biosynthetic process"/>
    <property type="evidence" value="ECO:0007669"/>
    <property type="project" value="TreeGrafter"/>
</dbReference>
<dbReference type="RefSeq" id="WP_063342319.1">
    <property type="nucleotide sequence ID" value="NZ_LUKJ01000003.1"/>
</dbReference>
<dbReference type="InterPro" id="IPR002656">
    <property type="entry name" value="Acyl_transf_3_dom"/>
</dbReference>
<protein>
    <submittedName>
        <fullName evidence="3">Acyltransferase</fullName>
    </submittedName>
</protein>
<evidence type="ECO:0000256" key="1">
    <source>
        <dbReference type="SAM" id="Phobius"/>
    </source>
</evidence>
<dbReference type="EMBL" id="LUKJ01000003">
    <property type="protein sequence ID" value="KZN17791.1"/>
    <property type="molecule type" value="Genomic_DNA"/>
</dbReference>
<reference evidence="3 4" key="2">
    <citation type="journal article" date="2018" name="Nature">
        <title>Mutant phenotypes for thousands of bacterial genes of unknown function.</title>
        <authorList>
            <person name="Price M.N."/>
            <person name="Wetmore K.M."/>
            <person name="Waters R.J."/>
            <person name="Callaghan M."/>
            <person name="Ray J."/>
            <person name="Liu H."/>
            <person name="Kuehl J.V."/>
            <person name="Melnyk R.A."/>
            <person name="Lamson J.S."/>
            <person name="Suh Y."/>
            <person name="Carlson H.K."/>
            <person name="Esquivel Z."/>
            <person name="Sadeeshkumar H."/>
            <person name="Chakraborty R."/>
            <person name="Zane G.M."/>
            <person name="Rubin B.E."/>
            <person name="Wall J.D."/>
            <person name="Visel A."/>
            <person name="Bristow J."/>
            <person name="Blow M.J."/>
            <person name="Arkin A.P."/>
            <person name="Deutschbauer A.M."/>
        </authorList>
    </citation>
    <scope>NUCLEOTIDE SEQUENCE [LARGE SCALE GENOMIC DNA]</scope>
    <source>
        <strain evidence="3 4">FW300-N1B4</strain>
    </source>
</reference>
<evidence type="ECO:0000313" key="4">
    <source>
        <dbReference type="Proteomes" id="UP000076489"/>
    </source>
</evidence>
<reference evidence="4" key="1">
    <citation type="submission" date="2016-03" db="EMBL/GenBank/DDBJ databases">
        <authorList>
            <person name="Ray J."/>
            <person name="Price M."/>
            <person name="Deutschbauer A."/>
        </authorList>
    </citation>
    <scope>NUCLEOTIDE SEQUENCE [LARGE SCALE GENOMIC DNA]</scope>
    <source>
        <strain evidence="4">FW300-N1B4</strain>
    </source>
</reference>
<dbReference type="Proteomes" id="UP000076489">
    <property type="component" value="Unassembled WGS sequence"/>
</dbReference>
<keyword evidence="1" id="KW-0472">Membrane</keyword>
<dbReference type="OrthoDB" id="9767863at2"/>
<sequence>MRNNSFDLIRHLAALMVLVSHHFVLSGMSEPGITGYNSLGGIAVICFFAISGLLITLSYLNAASFQDYLAKRVARIFPALIACSFLMTYVAGAFFASDYVLGKEALVDFLRISAFGRASIDEVTRDFIFSESFNGSLWTLKIEFVFYILLAVVLTLYRSPLMPLALLLLFGLATLVLSNYITGALAQKFLAYCAAGIAFFSGSLVAFHRHHFNSPRTKAIVLAASILLIVVSLGTSSVWVTATLGVSLATISLGLLYVDKTIRGRFDISYGIYLYAFPVQQLVINKTPLAFIPSIVVTTLIVIGLATLSWLFIEQPALKFVHRKKARKSVPGWVAP</sequence>
<dbReference type="GO" id="GO:0016747">
    <property type="term" value="F:acyltransferase activity, transferring groups other than amino-acyl groups"/>
    <property type="evidence" value="ECO:0007669"/>
    <property type="project" value="InterPro"/>
</dbReference>
<dbReference type="AlphaFoldDB" id="A0A166NRI6"/>
<name>A0A166NRI6_PSEFL</name>
<keyword evidence="1" id="KW-0812">Transmembrane</keyword>
<feature type="transmembrane region" description="Helical" evidence="1">
    <location>
        <begin position="219"/>
        <end position="236"/>
    </location>
</feature>
<comment type="caution">
    <text evidence="3">The sequence shown here is derived from an EMBL/GenBank/DDBJ whole genome shotgun (WGS) entry which is preliminary data.</text>
</comment>
<feature type="transmembrane region" description="Helical" evidence="1">
    <location>
        <begin position="41"/>
        <end position="61"/>
    </location>
</feature>
<feature type="transmembrane region" description="Helical" evidence="1">
    <location>
        <begin position="189"/>
        <end position="207"/>
    </location>
</feature>
<evidence type="ECO:0000313" key="3">
    <source>
        <dbReference type="EMBL" id="KZN17791.1"/>
    </source>
</evidence>
<feature type="domain" description="Acyltransferase 3" evidence="2">
    <location>
        <begin position="3"/>
        <end position="313"/>
    </location>
</feature>
<feature type="transmembrane region" description="Helical" evidence="1">
    <location>
        <begin position="164"/>
        <end position="183"/>
    </location>
</feature>
<accession>A0A166NRI6</accession>
<feature type="transmembrane region" description="Helical" evidence="1">
    <location>
        <begin position="290"/>
        <end position="313"/>
    </location>
</feature>
<gene>
    <name evidence="3" type="ORF">A1D17_17020</name>
</gene>
<keyword evidence="3" id="KW-0808">Transferase</keyword>
<dbReference type="PANTHER" id="PTHR23028">
    <property type="entry name" value="ACETYLTRANSFERASE"/>
    <property type="match status" value="1"/>
</dbReference>
<proteinExistence type="predicted"/>
<keyword evidence="3" id="KW-0012">Acyltransferase</keyword>